<organism evidence="1 2">
    <name type="scientific">Obba rivulosa</name>
    <dbReference type="NCBI Taxonomy" id="1052685"/>
    <lineage>
        <taxon>Eukaryota</taxon>
        <taxon>Fungi</taxon>
        <taxon>Dikarya</taxon>
        <taxon>Basidiomycota</taxon>
        <taxon>Agaricomycotina</taxon>
        <taxon>Agaricomycetes</taxon>
        <taxon>Polyporales</taxon>
        <taxon>Gelatoporiaceae</taxon>
        <taxon>Obba</taxon>
    </lineage>
</organism>
<gene>
    <name evidence="1" type="ORF">OBBRIDRAFT_890210</name>
</gene>
<dbReference type="OrthoDB" id="10549457at2759"/>
<keyword evidence="2" id="KW-1185">Reference proteome</keyword>
<sequence length="425" mass="48021">MAVFQRDMHMKDMRPGEVLSSGIGPLDTFTPLSIRSSELESEIASCIGEEPTDILKFLPPGMSRSNITLCPGGLPLELWFRILDNIDNLKTWFACGLTCKLLESRIRQVAMEFKRAHAETFASLDLHELHHAIARHPIVGNLVDVVRISHQSTTKFIYEFSGKLHTLRDLYIAAGRWRYPEAPPPNPLPHFRPPLLSAASRFRSLNFLSLYKVAFWSFRDFSRLICAFPSLLRLHLEFVSWQRDEGCSLSDEPFAESLCLHEIQIVDGGDISKYKRLLSAPMILRSVTHLSINETEPSSGIYCRMHVSRVEGHAPKATIRISFYSFAHPQWLLSVLDVLDGVLTSPAMSTLAAIDVQLRCMGGYNERIFSIFAADPLPFPMLRERAPDKLKITKTYGTYKNGYLEERVEELMLPGPACKTGVDLV</sequence>
<dbReference type="AlphaFoldDB" id="A0A8E2AMA2"/>
<name>A0A8E2AMA2_9APHY</name>
<dbReference type="Proteomes" id="UP000250043">
    <property type="component" value="Unassembled WGS sequence"/>
</dbReference>
<proteinExistence type="predicted"/>
<accession>A0A8E2AMA2</accession>
<evidence type="ECO:0000313" key="2">
    <source>
        <dbReference type="Proteomes" id="UP000250043"/>
    </source>
</evidence>
<dbReference type="EMBL" id="KV722510">
    <property type="protein sequence ID" value="OCH86828.1"/>
    <property type="molecule type" value="Genomic_DNA"/>
</dbReference>
<protein>
    <recommendedName>
        <fullName evidence="3">F-box domain-containing protein</fullName>
    </recommendedName>
</protein>
<evidence type="ECO:0008006" key="3">
    <source>
        <dbReference type="Google" id="ProtNLM"/>
    </source>
</evidence>
<evidence type="ECO:0000313" key="1">
    <source>
        <dbReference type="EMBL" id="OCH86828.1"/>
    </source>
</evidence>
<reference evidence="1 2" key="1">
    <citation type="submission" date="2016-07" db="EMBL/GenBank/DDBJ databases">
        <title>Draft genome of the white-rot fungus Obba rivulosa 3A-2.</title>
        <authorList>
            <consortium name="DOE Joint Genome Institute"/>
            <person name="Miettinen O."/>
            <person name="Riley R."/>
            <person name="Acob R."/>
            <person name="Barry K."/>
            <person name="Cullen D."/>
            <person name="De Vries R."/>
            <person name="Hainaut M."/>
            <person name="Hatakka A."/>
            <person name="Henrissat B."/>
            <person name="Hilden K."/>
            <person name="Kuo R."/>
            <person name="Labutti K."/>
            <person name="Lipzen A."/>
            <person name="Makela M.R."/>
            <person name="Sandor L."/>
            <person name="Spatafora J.W."/>
            <person name="Grigoriev I.V."/>
            <person name="Hibbett D.S."/>
        </authorList>
    </citation>
    <scope>NUCLEOTIDE SEQUENCE [LARGE SCALE GENOMIC DNA]</scope>
    <source>
        <strain evidence="1 2">3A-2</strain>
    </source>
</reference>